<protein>
    <submittedName>
        <fullName evidence="1">Uncharacterized protein</fullName>
    </submittedName>
</protein>
<sequence length="408" mass="48998">CYKCGEYKKIREVIVANGRLLKHPNPLSVVGHNYYRYDYICKDCIKYFKKCNACPGLHRNEDIIKSKITGKNYCKNCFFREFMLCDSCGKEERKNVGLSYQGRFFCEPCFNQIFTRCQRCDIVAVKERCRIHNGRVLCNACYRRFSTIKSYNYIPNRYKQNKLAWDNDLYLGIELEVETVDKVKKNYEDWAKKTMNFLKRKKLSKYFFIKHDGTIDGFELVSHPLTLQYIHKNIHFNQILKWFRDNKFTSYQSGRCGLHTHLDRKFFNGSELTKLRLFYSTNRKWIEKFSKRGMVKEYCHSEKLNPNHFIKNGLKYKQEGKYWAIRMAPHGKRTVELRSFRGTLSYPRFIATLQFSDALAHFVKDVGVVMLTKEKSWNYFIEWCRRTHTYPHFVKYVTNRYELLQAEI</sequence>
<accession>A0A0F8YY09</accession>
<organism evidence="1">
    <name type="scientific">marine sediment metagenome</name>
    <dbReference type="NCBI Taxonomy" id="412755"/>
    <lineage>
        <taxon>unclassified sequences</taxon>
        <taxon>metagenomes</taxon>
        <taxon>ecological metagenomes</taxon>
    </lineage>
</organism>
<dbReference type="AlphaFoldDB" id="A0A0F8YY09"/>
<dbReference type="EMBL" id="LAZR01050899">
    <property type="protein sequence ID" value="KKK86318.1"/>
    <property type="molecule type" value="Genomic_DNA"/>
</dbReference>
<gene>
    <name evidence="1" type="ORF">LCGC14_2764440</name>
</gene>
<comment type="caution">
    <text evidence="1">The sequence shown here is derived from an EMBL/GenBank/DDBJ whole genome shotgun (WGS) entry which is preliminary data.</text>
</comment>
<name>A0A0F8YY09_9ZZZZ</name>
<proteinExistence type="predicted"/>
<evidence type="ECO:0000313" key="1">
    <source>
        <dbReference type="EMBL" id="KKK86318.1"/>
    </source>
</evidence>
<feature type="non-terminal residue" evidence="1">
    <location>
        <position position="1"/>
    </location>
</feature>
<reference evidence="1" key="1">
    <citation type="journal article" date="2015" name="Nature">
        <title>Complex archaea that bridge the gap between prokaryotes and eukaryotes.</title>
        <authorList>
            <person name="Spang A."/>
            <person name="Saw J.H."/>
            <person name="Jorgensen S.L."/>
            <person name="Zaremba-Niedzwiedzka K."/>
            <person name="Martijn J."/>
            <person name="Lind A.E."/>
            <person name="van Eijk R."/>
            <person name="Schleper C."/>
            <person name="Guy L."/>
            <person name="Ettema T.J."/>
        </authorList>
    </citation>
    <scope>NUCLEOTIDE SEQUENCE</scope>
</reference>